<feature type="chain" id="PRO_5040304678" description="Prolyl 4-hydroxylase alpha subunit domain-containing protein" evidence="7">
    <location>
        <begin position="22"/>
        <end position="306"/>
    </location>
</feature>
<protein>
    <recommendedName>
        <fullName evidence="8">Prolyl 4-hydroxylase alpha subunit domain-containing protein</fullName>
    </recommendedName>
</protein>
<feature type="region of interest" description="Disordered" evidence="6">
    <location>
        <begin position="220"/>
        <end position="256"/>
    </location>
</feature>
<dbReference type="GO" id="GO:0005783">
    <property type="term" value="C:endoplasmic reticulum"/>
    <property type="evidence" value="ECO:0007669"/>
    <property type="project" value="TreeGrafter"/>
</dbReference>
<comment type="cofactor">
    <cofactor evidence="1">
        <name>L-ascorbate</name>
        <dbReference type="ChEBI" id="CHEBI:38290"/>
    </cofactor>
</comment>
<reference evidence="9" key="1">
    <citation type="submission" date="2020-03" db="EMBL/GenBank/DDBJ databases">
        <title>Draft Genome Sequence of Cylindrodendrum hubeiense.</title>
        <authorList>
            <person name="Buettner E."/>
            <person name="Kellner H."/>
        </authorList>
    </citation>
    <scope>NUCLEOTIDE SEQUENCE</scope>
    <source>
        <strain evidence="9">IHI 201604</strain>
    </source>
</reference>
<keyword evidence="2" id="KW-0479">Metal-binding</keyword>
<organism evidence="9 10">
    <name type="scientific">Cylindrodendrum hubeiense</name>
    <dbReference type="NCBI Taxonomy" id="595255"/>
    <lineage>
        <taxon>Eukaryota</taxon>
        <taxon>Fungi</taxon>
        <taxon>Dikarya</taxon>
        <taxon>Ascomycota</taxon>
        <taxon>Pezizomycotina</taxon>
        <taxon>Sordariomycetes</taxon>
        <taxon>Hypocreomycetidae</taxon>
        <taxon>Hypocreales</taxon>
        <taxon>Nectriaceae</taxon>
        <taxon>Cylindrodendrum</taxon>
    </lineage>
</organism>
<keyword evidence="3" id="KW-0223">Dioxygenase</keyword>
<accession>A0A9P5LE07</accession>
<sequence length="306" mass="34240">MISYVVGLVAVFVLFSNPISQLLFPDQAARQHVSPRPRLNESLLAIDAPNATVPACPADAYTARILHRDPLVVYLEGFLSDEEQRYLIETSGPLFEPSTITNDGDETHRDTLVRDSHVAMIPRSDTVRCIERRSRALQGWPSDLYIERLRTQKYTAGGHYGYHFDWTANVGGWGRVTSIMAWVDGSDDLRGGGTAFPLIRKPEGAEAQREWCKFIECREKGDEQTGDEQTGGEQMGGEQTGGEQPRDKQPRDEDRGVVFKVVPGNAVYWENFSPDGRGYDETWHAGLPVDEGLKVGLNIWSFGRIQ</sequence>
<evidence type="ECO:0000256" key="6">
    <source>
        <dbReference type="SAM" id="MobiDB-lite"/>
    </source>
</evidence>
<evidence type="ECO:0000256" key="2">
    <source>
        <dbReference type="ARBA" id="ARBA00022723"/>
    </source>
</evidence>
<name>A0A9P5LE07_9HYPO</name>
<dbReference type="OrthoDB" id="420380at2759"/>
<evidence type="ECO:0000313" key="9">
    <source>
        <dbReference type="EMBL" id="KAF7545519.1"/>
    </source>
</evidence>
<dbReference type="GO" id="GO:0005506">
    <property type="term" value="F:iron ion binding"/>
    <property type="evidence" value="ECO:0007669"/>
    <property type="project" value="InterPro"/>
</dbReference>
<dbReference type="EMBL" id="JAANBB010000250">
    <property type="protein sequence ID" value="KAF7545519.1"/>
    <property type="molecule type" value="Genomic_DNA"/>
</dbReference>
<evidence type="ECO:0000259" key="8">
    <source>
        <dbReference type="SMART" id="SM00702"/>
    </source>
</evidence>
<evidence type="ECO:0000256" key="3">
    <source>
        <dbReference type="ARBA" id="ARBA00022964"/>
    </source>
</evidence>
<dbReference type="PANTHER" id="PTHR10869">
    <property type="entry name" value="PROLYL 4-HYDROXYLASE ALPHA SUBUNIT"/>
    <property type="match status" value="1"/>
</dbReference>
<feature type="compositionally biased region" description="Basic and acidic residues" evidence="6">
    <location>
        <begin position="244"/>
        <end position="256"/>
    </location>
</feature>
<feature type="domain" description="Prolyl 4-hydroxylase alpha subunit" evidence="8">
    <location>
        <begin position="70"/>
        <end position="302"/>
    </location>
</feature>
<keyword evidence="5" id="KW-0408">Iron</keyword>
<keyword evidence="10" id="KW-1185">Reference proteome</keyword>
<dbReference type="AlphaFoldDB" id="A0A9P5LE07"/>
<feature type="signal peptide" evidence="7">
    <location>
        <begin position="1"/>
        <end position="21"/>
    </location>
</feature>
<dbReference type="Gene3D" id="2.60.120.620">
    <property type="entry name" value="q2cbj1_9rhob like domain"/>
    <property type="match status" value="1"/>
</dbReference>
<dbReference type="GO" id="GO:0004656">
    <property type="term" value="F:procollagen-proline 4-dioxygenase activity"/>
    <property type="evidence" value="ECO:0007669"/>
    <property type="project" value="TreeGrafter"/>
</dbReference>
<proteinExistence type="predicted"/>
<gene>
    <name evidence="9" type="ORF">G7Z17_g9111</name>
</gene>
<dbReference type="GO" id="GO:0031418">
    <property type="term" value="F:L-ascorbic acid binding"/>
    <property type="evidence" value="ECO:0007669"/>
    <property type="project" value="InterPro"/>
</dbReference>
<evidence type="ECO:0000256" key="1">
    <source>
        <dbReference type="ARBA" id="ARBA00001961"/>
    </source>
</evidence>
<keyword evidence="4" id="KW-0560">Oxidoreductase</keyword>
<keyword evidence="7" id="KW-0732">Signal</keyword>
<comment type="caution">
    <text evidence="9">The sequence shown here is derived from an EMBL/GenBank/DDBJ whole genome shotgun (WGS) entry which is preliminary data.</text>
</comment>
<evidence type="ECO:0000256" key="5">
    <source>
        <dbReference type="ARBA" id="ARBA00023004"/>
    </source>
</evidence>
<evidence type="ECO:0000313" key="10">
    <source>
        <dbReference type="Proteomes" id="UP000722485"/>
    </source>
</evidence>
<dbReference type="InterPro" id="IPR045054">
    <property type="entry name" value="P4HA-like"/>
</dbReference>
<dbReference type="PANTHER" id="PTHR10869:SF246">
    <property type="entry name" value="TRANSMEMBRANE PROLYL 4-HYDROXYLASE"/>
    <property type="match status" value="1"/>
</dbReference>
<dbReference type="Proteomes" id="UP000722485">
    <property type="component" value="Unassembled WGS sequence"/>
</dbReference>
<dbReference type="SMART" id="SM00702">
    <property type="entry name" value="P4Hc"/>
    <property type="match status" value="1"/>
</dbReference>
<dbReference type="InterPro" id="IPR006620">
    <property type="entry name" value="Pro_4_hyd_alph"/>
</dbReference>
<evidence type="ECO:0000256" key="7">
    <source>
        <dbReference type="SAM" id="SignalP"/>
    </source>
</evidence>
<evidence type="ECO:0000256" key="4">
    <source>
        <dbReference type="ARBA" id="ARBA00023002"/>
    </source>
</evidence>